<proteinExistence type="predicted"/>
<organism evidence="3 4">
    <name type="scientific">Leucobacter denitrificans</name>
    <dbReference type="NCBI Taxonomy" id="683042"/>
    <lineage>
        <taxon>Bacteria</taxon>
        <taxon>Bacillati</taxon>
        <taxon>Actinomycetota</taxon>
        <taxon>Actinomycetes</taxon>
        <taxon>Micrococcales</taxon>
        <taxon>Microbacteriaceae</taxon>
        <taxon>Leucobacter</taxon>
    </lineage>
</organism>
<name>A0A7G9S7I3_9MICO</name>
<dbReference type="Gene3D" id="3.20.20.140">
    <property type="entry name" value="Metal-dependent hydrolases"/>
    <property type="match status" value="1"/>
</dbReference>
<keyword evidence="3" id="KW-0378">Hydrolase</keyword>
<feature type="compositionally biased region" description="Polar residues" evidence="1">
    <location>
        <begin position="165"/>
        <end position="174"/>
    </location>
</feature>
<feature type="domain" description="Amidohydrolase 3" evidence="2">
    <location>
        <begin position="16"/>
        <end position="142"/>
    </location>
</feature>
<dbReference type="Pfam" id="PF07969">
    <property type="entry name" value="Amidohydro_3"/>
    <property type="match status" value="1"/>
</dbReference>
<feature type="region of interest" description="Disordered" evidence="1">
    <location>
        <begin position="153"/>
        <end position="174"/>
    </location>
</feature>
<evidence type="ECO:0000256" key="1">
    <source>
        <dbReference type="SAM" id="MobiDB-lite"/>
    </source>
</evidence>
<keyword evidence="4" id="KW-1185">Reference proteome</keyword>
<dbReference type="RefSeq" id="WP_187556265.1">
    <property type="nucleotide sequence ID" value="NZ_CP060716.1"/>
</dbReference>
<dbReference type="KEGG" id="ldn:H9L06_00935"/>
<sequence length="174" mass="18520">MDSIRPPRTHASGVGIDCDGAYALPGLADHHIHILALAAARNSVDCSPEAVKNRSALSRALHAAERDVHGWIRAIGYDQSTVGPLDVTVLDELAPAAPVRIQHRSGALWVLNSAALAQLDIRSAPAHAVERDHNGMPTGRIWRGDAWLQTQLPPAGELPSHVSERSSPVSGSPR</sequence>
<dbReference type="EMBL" id="CP060716">
    <property type="protein sequence ID" value="QNN63808.1"/>
    <property type="molecule type" value="Genomic_DNA"/>
</dbReference>
<protein>
    <submittedName>
        <fullName evidence="3">Amidohydrolase family protein</fullName>
    </submittedName>
</protein>
<evidence type="ECO:0000259" key="2">
    <source>
        <dbReference type="Pfam" id="PF07969"/>
    </source>
</evidence>
<evidence type="ECO:0000313" key="3">
    <source>
        <dbReference type="EMBL" id="QNN63808.1"/>
    </source>
</evidence>
<evidence type="ECO:0000313" key="4">
    <source>
        <dbReference type="Proteomes" id="UP000515934"/>
    </source>
</evidence>
<dbReference type="Gene3D" id="3.10.310.70">
    <property type="match status" value="1"/>
</dbReference>
<dbReference type="AlphaFoldDB" id="A0A7G9S7I3"/>
<dbReference type="PANTHER" id="PTHR22642">
    <property type="entry name" value="IMIDAZOLONEPROPIONASE"/>
    <property type="match status" value="1"/>
</dbReference>
<dbReference type="Proteomes" id="UP000515934">
    <property type="component" value="Chromosome"/>
</dbReference>
<accession>A0A7G9S7I3</accession>
<dbReference type="PANTHER" id="PTHR22642:SF2">
    <property type="entry name" value="PROTEIN LONG AFTER FAR-RED 3"/>
    <property type="match status" value="1"/>
</dbReference>
<reference evidence="3 4" key="1">
    <citation type="submission" date="2020-08" db="EMBL/GenBank/DDBJ databases">
        <title>Genome sequence of Leucobacter denitrificans KACC 14055T.</title>
        <authorList>
            <person name="Hyun D.-W."/>
            <person name="Bae J.-W."/>
        </authorList>
    </citation>
    <scope>NUCLEOTIDE SEQUENCE [LARGE SCALE GENOMIC DNA]</scope>
    <source>
        <strain evidence="3 4">KACC 14055</strain>
    </source>
</reference>
<dbReference type="InterPro" id="IPR011059">
    <property type="entry name" value="Metal-dep_hydrolase_composite"/>
</dbReference>
<dbReference type="InterPro" id="IPR013108">
    <property type="entry name" value="Amidohydro_3"/>
</dbReference>
<dbReference type="Gene3D" id="2.30.40.10">
    <property type="entry name" value="Urease, subunit C, domain 1"/>
    <property type="match status" value="1"/>
</dbReference>
<dbReference type="GO" id="GO:0016810">
    <property type="term" value="F:hydrolase activity, acting on carbon-nitrogen (but not peptide) bonds"/>
    <property type="evidence" value="ECO:0007669"/>
    <property type="project" value="InterPro"/>
</dbReference>
<gene>
    <name evidence="3" type="ORF">H9L06_00935</name>
</gene>